<evidence type="ECO:0000313" key="5">
    <source>
        <dbReference type="Proteomes" id="UP001392437"/>
    </source>
</evidence>
<dbReference type="Proteomes" id="UP001392437">
    <property type="component" value="Unassembled WGS sequence"/>
</dbReference>
<dbReference type="AlphaFoldDB" id="A0AAW0QMU2"/>
<name>A0AAW0QMU2_9PEZI</name>
<feature type="compositionally biased region" description="Gly residues" evidence="1">
    <location>
        <begin position="332"/>
        <end position="351"/>
    </location>
</feature>
<dbReference type="PANTHER" id="PTHR38121">
    <property type="entry name" value="GH16 DOMAIN-CONTAINING PROTEIN"/>
    <property type="match status" value="1"/>
</dbReference>
<dbReference type="InterPro" id="IPR013320">
    <property type="entry name" value="ConA-like_dom_sf"/>
</dbReference>
<feature type="region of interest" description="Disordered" evidence="1">
    <location>
        <begin position="328"/>
        <end position="359"/>
    </location>
</feature>
<feature type="region of interest" description="Disordered" evidence="1">
    <location>
        <begin position="108"/>
        <end position="131"/>
    </location>
</feature>
<organism evidence="4 5">
    <name type="scientific">Apiospora kogelbergensis</name>
    <dbReference type="NCBI Taxonomy" id="1337665"/>
    <lineage>
        <taxon>Eukaryota</taxon>
        <taxon>Fungi</taxon>
        <taxon>Dikarya</taxon>
        <taxon>Ascomycota</taxon>
        <taxon>Pezizomycotina</taxon>
        <taxon>Sordariomycetes</taxon>
        <taxon>Xylariomycetidae</taxon>
        <taxon>Amphisphaeriales</taxon>
        <taxon>Apiosporaceae</taxon>
        <taxon>Apiospora</taxon>
    </lineage>
</organism>
<dbReference type="CDD" id="cd00413">
    <property type="entry name" value="Glyco_hydrolase_16"/>
    <property type="match status" value="1"/>
</dbReference>
<keyword evidence="5" id="KW-1185">Reference proteome</keyword>
<dbReference type="PANTHER" id="PTHR38121:SF5">
    <property type="entry name" value="GH16 DOMAIN-CONTAINING PROTEIN"/>
    <property type="match status" value="1"/>
</dbReference>
<gene>
    <name evidence="4" type="ORF">PG999_010953</name>
</gene>
<dbReference type="Pfam" id="PF00722">
    <property type="entry name" value="Glyco_hydro_16"/>
    <property type="match status" value="1"/>
</dbReference>
<keyword evidence="2" id="KW-0732">Signal</keyword>
<dbReference type="GO" id="GO:0004553">
    <property type="term" value="F:hydrolase activity, hydrolyzing O-glycosyl compounds"/>
    <property type="evidence" value="ECO:0007669"/>
    <property type="project" value="InterPro"/>
</dbReference>
<evidence type="ECO:0000259" key="3">
    <source>
        <dbReference type="PROSITE" id="PS51762"/>
    </source>
</evidence>
<dbReference type="InterPro" id="IPR000757">
    <property type="entry name" value="Beta-glucanase-like"/>
</dbReference>
<evidence type="ECO:0000256" key="1">
    <source>
        <dbReference type="SAM" id="MobiDB-lite"/>
    </source>
</evidence>
<feature type="signal peptide" evidence="2">
    <location>
        <begin position="1"/>
        <end position="33"/>
    </location>
</feature>
<reference evidence="4 5" key="1">
    <citation type="submission" date="2023-01" db="EMBL/GenBank/DDBJ databases">
        <title>Analysis of 21 Apiospora genomes using comparative genomics revels a genus with tremendous synthesis potential of carbohydrate active enzymes and secondary metabolites.</title>
        <authorList>
            <person name="Sorensen T."/>
        </authorList>
    </citation>
    <scope>NUCLEOTIDE SEQUENCE [LARGE SCALE GENOMIC DNA]</scope>
    <source>
        <strain evidence="4 5">CBS 117206</strain>
    </source>
</reference>
<dbReference type="Gene3D" id="2.60.120.200">
    <property type="match status" value="1"/>
</dbReference>
<keyword evidence="4" id="KW-0378">Hydrolase</keyword>
<sequence length="384" mass="40438">MRHTHSYPSLAAPPALSWALILLLLLQPLPIVADCECGYSTTTTGGSGGSSDVVFSDLLESDFTRVDYLNGEYNGPRRWYRQAFTQSASASRGPFGVAYVTENAMPDITTTRKDSKTSNTDSKGGGGGGGGGLELVVGSKVVDGMVQNAEVATSGLDYFYGTYRVELKVTDVPGTCTAFFWYFNDTQEIDIEFLSHEFNRANNSYPVNLVLQTAQSRAAGYDATRTGAGTFQKHSLPFDPTAGFHEYRFDFLRDRVVFYADGTVLAVMAGGEGIPSRGGNLLLSHWSNGNPGWSAGPPATDARSVVSYVKAGGKKVCKIPEGERGFFFSNPGSGGSGDGGGAGANGQGNNEGGRHNNATGISTGRLSSLALAVALGAVIWIVGV</sequence>
<dbReference type="EMBL" id="JAQQWP010000009">
    <property type="protein sequence ID" value="KAK8100579.1"/>
    <property type="molecule type" value="Genomic_DNA"/>
</dbReference>
<feature type="chain" id="PRO_5043743533" evidence="2">
    <location>
        <begin position="34"/>
        <end position="384"/>
    </location>
</feature>
<comment type="caution">
    <text evidence="4">The sequence shown here is derived from an EMBL/GenBank/DDBJ whole genome shotgun (WGS) entry which is preliminary data.</text>
</comment>
<evidence type="ECO:0000256" key="2">
    <source>
        <dbReference type="SAM" id="SignalP"/>
    </source>
</evidence>
<dbReference type="SUPFAM" id="SSF49899">
    <property type="entry name" value="Concanavalin A-like lectins/glucanases"/>
    <property type="match status" value="1"/>
</dbReference>
<dbReference type="PROSITE" id="PS51762">
    <property type="entry name" value="GH16_2"/>
    <property type="match status" value="1"/>
</dbReference>
<dbReference type="GO" id="GO:0005975">
    <property type="term" value="P:carbohydrate metabolic process"/>
    <property type="evidence" value="ECO:0007669"/>
    <property type="project" value="InterPro"/>
</dbReference>
<feature type="domain" description="GH16" evidence="3">
    <location>
        <begin position="5"/>
        <end position="317"/>
    </location>
</feature>
<proteinExistence type="predicted"/>
<accession>A0AAW0QMU2</accession>
<protein>
    <submittedName>
        <fullName evidence="4">Glycoside hydrolase- family 16</fullName>
    </submittedName>
</protein>
<evidence type="ECO:0000313" key="4">
    <source>
        <dbReference type="EMBL" id="KAK8100579.1"/>
    </source>
</evidence>